<dbReference type="RefSeq" id="WP_045797169.1">
    <property type="nucleotide sequence ID" value="NZ_LANP01000009.1"/>
</dbReference>
<dbReference type="STRING" id="1359168.OCHUTO_0450"/>
<gene>
    <name evidence="2" type="ORF">OCHUTO_0450</name>
</gene>
<comment type="caution">
    <text evidence="2">The sequence shown here is derived from an EMBL/GenBank/DDBJ whole genome shotgun (WGS) entry which is preliminary data.</text>
</comment>
<dbReference type="AlphaFoldDB" id="A0A0F3MKZ9"/>
<keyword evidence="1" id="KW-0472">Membrane</keyword>
<evidence type="ECO:0000313" key="2">
    <source>
        <dbReference type="EMBL" id="KJV56463.1"/>
    </source>
</evidence>
<feature type="transmembrane region" description="Helical" evidence="1">
    <location>
        <begin position="6"/>
        <end position="25"/>
    </location>
</feature>
<evidence type="ECO:0000256" key="1">
    <source>
        <dbReference type="SAM" id="Phobius"/>
    </source>
</evidence>
<evidence type="ECO:0000313" key="3">
    <source>
        <dbReference type="Proteomes" id="UP000033616"/>
    </source>
</evidence>
<feature type="transmembrane region" description="Helical" evidence="1">
    <location>
        <begin position="67"/>
        <end position="86"/>
    </location>
</feature>
<dbReference type="PATRIC" id="fig|1359168.3.peg.1220"/>
<name>A0A0F3MKZ9_9RICK</name>
<dbReference type="Proteomes" id="UP000033616">
    <property type="component" value="Unassembled WGS sequence"/>
</dbReference>
<reference evidence="2 3" key="1">
    <citation type="submission" date="2015-02" db="EMBL/GenBank/DDBJ databases">
        <title>Genome Sequencing of Rickettsiales.</title>
        <authorList>
            <person name="Daugherty S.C."/>
            <person name="Su Q."/>
            <person name="Abolude K."/>
            <person name="Beier-Sexton M."/>
            <person name="Carlyon J.A."/>
            <person name="Carter R."/>
            <person name="Day N.P."/>
            <person name="Dumler S.J."/>
            <person name="Dyachenko V."/>
            <person name="Godinez A."/>
            <person name="Kurtti T.J."/>
            <person name="Lichay M."/>
            <person name="Mullins K.E."/>
            <person name="Ott S."/>
            <person name="Pappas-Brown V."/>
            <person name="Paris D.H."/>
            <person name="Patel P."/>
            <person name="Richards A.L."/>
            <person name="Sadzewicz L."/>
            <person name="Sears K."/>
            <person name="Seidman D."/>
            <person name="Sengamalay N."/>
            <person name="Stenos J."/>
            <person name="Tallon L.J."/>
            <person name="Vincent G."/>
            <person name="Fraser C.M."/>
            <person name="Munderloh U."/>
            <person name="Dunning-Hotopp J.C."/>
        </authorList>
    </citation>
    <scope>NUCLEOTIDE SEQUENCE [LARGE SCALE GENOMIC DNA]</scope>
    <source>
        <strain evidence="2 3">Fuller</strain>
    </source>
</reference>
<accession>A0A0F3MKZ9</accession>
<keyword evidence="1" id="KW-1133">Transmembrane helix</keyword>
<proteinExistence type="predicted"/>
<dbReference type="EMBL" id="LANP01000009">
    <property type="protein sequence ID" value="KJV56463.1"/>
    <property type="molecule type" value="Genomic_DNA"/>
</dbReference>
<keyword evidence="3" id="KW-1185">Reference proteome</keyword>
<feature type="transmembrane region" description="Helical" evidence="1">
    <location>
        <begin position="37"/>
        <end position="61"/>
    </location>
</feature>
<organism evidence="2 3">
    <name type="scientific">Orientia chuto str. Dubai</name>
    <dbReference type="NCBI Taxonomy" id="1359168"/>
    <lineage>
        <taxon>Bacteria</taxon>
        <taxon>Pseudomonadati</taxon>
        <taxon>Pseudomonadota</taxon>
        <taxon>Alphaproteobacteria</taxon>
        <taxon>Rickettsiales</taxon>
        <taxon>Rickettsiaceae</taxon>
        <taxon>Rickettsieae</taxon>
        <taxon>Orientia</taxon>
    </lineage>
</organism>
<feature type="transmembrane region" description="Helical" evidence="1">
    <location>
        <begin position="125"/>
        <end position="144"/>
    </location>
</feature>
<feature type="transmembrane region" description="Helical" evidence="1">
    <location>
        <begin position="98"/>
        <end position="119"/>
    </location>
</feature>
<sequence length="161" mass="18766">MLYKSLIFHCIILFFGITNFILFNLRVDSFALPETEVLVSFCAAFYYNISLLGIFTHGLIIDFFHGIQIGITSLALIVTFLIIATIQKKFKLLDYCHSYIICLIYLILFTSFKLFLIAIYNHININYQILIFKIINSSLFYFPIKKILQYIFSNLALSDIK</sequence>
<keyword evidence="1" id="KW-0812">Transmembrane</keyword>
<protein>
    <submittedName>
        <fullName evidence="2">Putative membrane protein</fullName>
    </submittedName>
</protein>